<dbReference type="Gene3D" id="3.30.160.60">
    <property type="entry name" value="Classic Zinc Finger"/>
    <property type="match status" value="4"/>
</dbReference>
<keyword evidence="3" id="KW-0677">Repeat</keyword>
<dbReference type="InterPro" id="IPR050888">
    <property type="entry name" value="ZnF_C2H2-type_TF"/>
</dbReference>
<evidence type="ECO:0000259" key="9">
    <source>
        <dbReference type="PROSITE" id="PS50157"/>
    </source>
</evidence>
<dbReference type="PROSITE" id="PS00028">
    <property type="entry name" value="ZINC_FINGER_C2H2_1"/>
    <property type="match status" value="7"/>
</dbReference>
<dbReference type="GO" id="GO:0005634">
    <property type="term" value="C:nucleus"/>
    <property type="evidence" value="ECO:0007669"/>
    <property type="project" value="UniProtKB-SubCell"/>
</dbReference>
<evidence type="ECO:0000256" key="5">
    <source>
        <dbReference type="ARBA" id="ARBA00022833"/>
    </source>
</evidence>
<protein>
    <recommendedName>
        <fullName evidence="9">C2H2-type domain-containing protein</fullName>
    </recommendedName>
</protein>
<keyword evidence="6" id="KW-0539">Nucleus</keyword>
<feature type="domain" description="C2H2-type" evidence="9">
    <location>
        <begin position="437"/>
        <end position="465"/>
    </location>
</feature>
<dbReference type="GO" id="GO:0008270">
    <property type="term" value="F:zinc ion binding"/>
    <property type="evidence" value="ECO:0007669"/>
    <property type="project" value="UniProtKB-KW"/>
</dbReference>
<keyword evidence="2" id="KW-0479">Metal-binding</keyword>
<feature type="compositionally biased region" description="Basic and acidic residues" evidence="8">
    <location>
        <begin position="657"/>
        <end position="675"/>
    </location>
</feature>
<keyword evidence="11" id="KW-1185">Reference proteome</keyword>
<dbReference type="PROSITE" id="PS50157">
    <property type="entry name" value="ZINC_FINGER_C2H2_2"/>
    <property type="match status" value="7"/>
</dbReference>
<name>A0A834Y100_APHGI</name>
<dbReference type="SMART" id="SM00355">
    <property type="entry name" value="ZnF_C2H2"/>
    <property type="match status" value="7"/>
</dbReference>
<dbReference type="Pfam" id="PF12874">
    <property type="entry name" value="zf-met"/>
    <property type="match status" value="1"/>
</dbReference>
<proteinExistence type="predicted"/>
<feature type="compositionally biased region" description="Low complexity" evidence="8">
    <location>
        <begin position="299"/>
        <end position="309"/>
    </location>
</feature>
<reference evidence="10 11" key="1">
    <citation type="submission" date="2020-08" db="EMBL/GenBank/DDBJ databases">
        <title>Aphidius gifuensis genome sequencing and assembly.</title>
        <authorList>
            <person name="Du Z."/>
        </authorList>
    </citation>
    <scope>NUCLEOTIDE SEQUENCE [LARGE SCALE GENOMIC DNA]</scope>
    <source>
        <strain evidence="10">YNYX2018</strain>
        <tissue evidence="10">Adults</tissue>
    </source>
</reference>
<accession>A0A834Y100</accession>
<dbReference type="SUPFAM" id="SSF57667">
    <property type="entry name" value="beta-beta-alpha zinc fingers"/>
    <property type="match status" value="4"/>
</dbReference>
<evidence type="ECO:0000256" key="6">
    <source>
        <dbReference type="ARBA" id="ARBA00023242"/>
    </source>
</evidence>
<dbReference type="OrthoDB" id="1405595at2759"/>
<feature type="region of interest" description="Disordered" evidence="8">
    <location>
        <begin position="101"/>
        <end position="123"/>
    </location>
</feature>
<evidence type="ECO:0000313" key="10">
    <source>
        <dbReference type="EMBL" id="KAF7995800.1"/>
    </source>
</evidence>
<feature type="domain" description="C2H2-type" evidence="9">
    <location>
        <begin position="558"/>
        <end position="586"/>
    </location>
</feature>
<feature type="region of interest" description="Disordered" evidence="8">
    <location>
        <begin position="50"/>
        <end position="69"/>
    </location>
</feature>
<comment type="subcellular location">
    <subcellularLocation>
        <location evidence="1">Nucleus</location>
    </subcellularLocation>
</comment>
<dbReference type="Pfam" id="PF13913">
    <property type="entry name" value="zf-C2HC_2"/>
    <property type="match status" value="1"/>
</dbReference>
<feature type="region of interest" description="Disordered" evidence="8">
    <location>
        <begin position="656"/>
        <end position="675"/>
    </location>
</feature>
<comment type="caution">
    <text evidence="10">The sequence shown here is derived from an EMBL/GenBank/DDBJ whole genome shotgun (WGS) entry which is preliminary data.</text>
</comment>
<keyword evidence="4 7" id="KW-0863">Zinc-finger</keyword>
<dbReference type="InterPro" id="IPR036236">
    <property type="entry name" value="Znf_C2H2_sf"/>
</dbReference>
<feature type="domain" description="C2H2-type" evidence="9">
    <location>
        <begin position="528"/>
        <end position="555"/>
    </location>
</feature>
<feature type="domain" description="C2H2-type" evidence="9">
    <location>
        <begin position="471"/>
        <end position="498"/>
    </location>
</feature>
<dbReference type="Pfam" id="PF00096">
    <property type="entry name" value="zf-C2H2"/>
    <property type="match status" value="4"/>
</dbReference>
<feature type="domain" description="C2H2-type" evidence="9">
    <location>
        <begin position="499"/>
        <end position="527"/>
    </location>
</feature>
<gene>
    <name evidence="10" type="ORF">HCN44_006907</name>
</gene>
<dbReference type="Proteomes" id="UP000639338">
    <property type="component" value="Unassembled WGS sequence"/>
</dbReference>
<dbReference type="EMBL" id="JACMRX010000002">
    <property type="protein sequence ID" value="KAF7995800.1"/>
    <property type="molecule type" value="Genomic_DNA"/>
</dbReference>
<evidence type="ECO:0000256" key="4">
    <source>
        <dbReference type="ARBA" id="ARBA00022771"/>
    </source>
</evidence>
<evidence type="ECO:0000256" key="7">
    <source>
        <dbReference type="PROSITE-ProRule" id="PRU00042"/>
    </source>
</evidence>
<dbReference type="AlphaFoldDB" id="A0A834Y100"/>
<sequence>MEIEELQAILEEKDAGGGDGVVHGEKEEIKYTTEEFEEEIEEEIEIIEEEIEVDEGEEYAEGEYVEDDGETEYVTEILEEEKEELAEGNEQSIEAMVESMDSLGEQETDVKQHDEQLNGDNANSYDAVVTYQEWQEDENNDPLGEQQQQQSIKQIKNEIISNGSSTKLYRSKKSKNTVQYEQQMQIPRHDDEDDMDNNVDGEINQTLVEQDEYEDENPHEIVKNTENNLVYTVLGTNNKKKNDEGANFRMEKLDDGTVPIEGTVYYEGDDMRTYYVAQTYNENEQYFDEQVLDTDEQQDQQQQDQQQWEESTDNIVTDELEQEQSNENPEQVYLLQDEQNNLYFEDENGKMRLVYMTEDGNYEFHTSSDEQEATADEQMAIQDYENQNNQVLQDDNNIGNDIDNENDNNTVEISLIISEDENGLKRTQVIIPTNDSLKCEICHRTFKSHTHLLKHRRLKHAREEDITVRNFPCDLCDKKFPDQNSLATHRKMHTGDRPFSCLECYKLFPTKEILRRHMIDHNPNSKPLPCIYCARRFMDKDTLEKHEKSHLAGEPKNFHCNLCSKSFITAQDLAIHKRSSHDPDKKHKCEVCGREFNRLNNLHRHLLVHEQPGNGKQPVETNSKKETPDEILSCDVCGITYKFMSSLTRHMVTSHVNPERMRQQAEEQRRKRESNYKRYLENRKMYETQHAPVYGKRAFRTMSEFEDDDDEDYEMA</sequence>
<dbReference type="InterPro" id="IPR013087">
    <property type="entry name" value="Znf_C2H2_type"/>
</dbReference>
<feature type="domain" description="C2H2-type" evidence="9">
    <location>
        <begin position="587"/>
        <end position="609"/>
    </location>
</feature>
<evidence type="ECO:0000256" key="3">
    <source>
        <dbReference type="ARBA" id="ARBA00022737"/>
    </source>
</evidence>
<feature type="region of interest" description="Disordered" evidence="8">
    <location>
        <begin position="133"/>
        <end position="152"/>
    </location>
</feature>
<feature type="region of interest" description="Disordered" evidence="8">
    <location>
        <begin position="292"/>
        <end position="311"/>
    </location>
</feature>
<keyword evidence="5" id="KW-0862">Zinc</keyword>
<feature type="domain" description="C2H2-type" evidence="9">
    <location>
        <begin position="632"/>
        <end position="660"/>
    </location>
</feature>
<evidence type="ECO:0000256" key="1">
    <source>
        <dbReference type="ARBA" id="ARBA00004123"/>
    </source>
</evidence>
<evidence type="ECO:0000256" key="2">
    <source>
        <dbReference type="ARBA" id="ARBA00022723"/>
    </source>
</evidence>
<organism evidence="10 11">
    <name type="scientific">Aphidius gifuensis</name>
    <name type="common">Parasitoid wasp</name>
    <dbReference type="NCBI Taxonomy" id="684658"/>
    <lineage>
        <taxon>Eukaryota</taxon>
        <taxon>Metazoa</taxon>
        <taxon>Ecdysozoa</taxon>
        <taxon>Arthropoda</taxon>
        <taxon>Hexapoda</taxon>
        <taxon>Insecta</taxon>
        <taxon>Pterygota</taxon>
        <taxon>Neoptera</taxon>
        <taxon>Endopterygota</taxon>
        <taxon>Hymenoptera</taxon>
        <taxon>Apocrita</taxon>
        <taxon>Ichneumonoidea</taxon>
        <taxon>Braconidae</taxon>
        <taxon>Aphidiinae</taxon>
        <taxon>Aphidius</taxon>
    </lineage>
</organism>
<evidence type="ECO:0000313" key="11">
    <source>
        <dbReference type="Proteomes" id="UP000639338"/>
    </source>
</evidence>
<evidence type="ECO:0000256" key="8">
    <source>
        <dbReference type="SAM" id="MobiDB-lite"/>
    </source>
</evidence>
<dbReference type="PANTHER" id="PTHR24406">
    <property type="entry name" value="TRANSCRIPTIONAL REPRESSOR CTCFL-RELATED"/>
    <property type="match status" value="1"/>
</dbReference>
<dbReference type="FunFam" id="3.30.160.60:FF:000100">
    <property type="entry name" value="Zinc finger 45-like"/>
    <property type="match status" value="1"/>
</dbReference>